<dbReference type="AlphaFoldDB" id="A0A9J5ZBA6"/>
<accession>A0A9J5ZBA6</accession>
<feature type="region of interest" description="Disordered" evidence="1">
    <location>
        <begin position="1"/>
        <end position="28"/>
    </location>
</feature>
<comment type="caution">
    <text evidence="2">The sequence shown here is derived from an EMBL/GenBank/DDBJ whole genome shotgun (WGS) entry which is preliminary data.</text>
</comment>
<proteinExistence type="predicted"/>
<dbReference type="Proteomes" id="UP000824120">
    <property type="component" value="Chromosome 4"/>
</dbReference>
<organism evidence="2 3">
    <name type="scientific">Solanum commersonii</name>
    <name type="common">Commerson's wild potato</name>
    <name type="synonym">Commerson's nightshade</name>
    <dbReference type="NCBI Taxonomy" id="4109"/>
    <lineage>
        <taxon>Eukaryota</taxon>
        <taxon>Viridiplantae</taxon>
        <taxon>Streptophyta</taxon>
        <taxon>Embryophyta</taxon>
        <taxon>Tracheophyta</taxon>
        <taxon>Spermatophyta</taxon>
        <taxon>Magnoliopsida</taxon>
        <taxon>eudicotyledons</taxon>
        <taxon>Gunneridae</taxon>
        <taxon>Pentapetalae</taxon>
        <taxon>asterids</taxon>
        <taxon>lamiids</taxon>
        <taxon>Solanales</taxon>
        <taxon>Solanaceae</taxon>
        <taxon>Solanoideae</taxon>
        <taxon>Solaneae</taxon>
        <taxon>Solanum</taxon>
    </lineage>
</organism>
<evidence type="ECO:0000313" key="2">
    <source>
        <dbReference type="EMBL" id="KAG5609930.1"/>
    </source>
</evidence>
<protein>
    <submittedName>
        <fullName evidence="2">Uncharacterized protein</fullName>
    </submittedName>
</protein>
<keyword evidence="3" id="KW-1185">Reference proteome</keyword>
<reference evidence="2 3" key="1">
    <citation type="submission" date="2020-09" db="EMBL/GenBank/DDBJ databases">
        <title>De no assembly of potato wild relative species, Solanum commersonii.</title>
        <authorList>
            <person name="Cho K."/>
        </authorList>
    </citation>
    <scope>NUCLEOTIDE SEQUENCE [LARGE SCALE GENOMIC DNA]</scope>
    <source>
        <strain evidence="2">LZ3.2</strain>
        <tissue evidence="2">Leaf</tissue>
    </source>
</reference>
<evidence type="ECO:0000313" key="3">
    <source>
        <dbReference type="Proteomes" id="UP000824120"/>
    </source>
</evidence>
<name>A0A9J5ZBA6_SOLCO</name>
<gene>
    <name evidence="2" type="ORF">H5410_021211</name>
</gene>
<evidence type="ECO:0000256" key="1">
    <source>
        <dbReference type="SAM" id="MobiDB-lite"/>
    </source>
</evidence>
<dbReference type="EMBL" id="JACXVP010000004">
    <property type="protein sequence ID" value="KAG5609930.1"/>
    <property type="molecule type" value="Genomic_DNA"/>
</dbReference>
<sequence length="81" mass="9066">MISGPSPYSQVAFSSSPDQSANRASSPCLTPRFPRNSVISKFFEAGQSTTRCFQAARRLVHIFNESRKRNRTLFPDLTLIS</sequence>